<gene>
    <name evidence="1" type="ORF">SAMN04488523_12313</name>
</gene>
<organism evidence="1 2">
    <name type="scientific">Sulfitobacter brevis</name>
    <dbReference type="NCBI Taxonomy" id="74348"/>
    <lineage>
        <taxon>Bacteria</taxon>
        <taxon>Pseudomonadati</taxon>
        <taxon>Pseudomonadota</taxon>
        <taxon>Alphaproteobacteria</taxon>
        <taxon>Rhodobacterales</taxon>
        <taxon>Roseobacteraceae</taxon>
        <taxon>Sulfitobacter</taxon>
    </lineage>
</organism>
<name>A0A1I2GGJ2_9RHOB</name>
<dbReference type="Pfam" id="PF11316">
    <property type="entry name" value="Rhamno_transf"/>
    <property type="match status" value="1"/>
</dbReference>
<dbReference type="InterPro" id="IPR021466">
    <property type="entry name" value="Put_rhamnosyl_transferase"/>
</dbReference>
<protein>
    <submittedName>
        <fullName evidence="1">Putative rhamnosyl transferase</fullName>
    </submittedName>
</protein>
<evidence type="ECO:0000313" key="2">
    <source>
        <dbReference type="Proteomes" id="UP000198977"/>
    </source>
</evidence>
<reference evidence="2" key="1">
    <citation type="submission" date="2016-10" db="EMBL/GenBank/DDBJ databases">
        <authorList>
            <person name="Varghese N."/>
            <person name="Submissions S."/>
        </authorList>
    </citation>
    <scope>NUCLEOTIDE SEQUENCE [LARGE SCALE GENOMIC DNA]</scope>
    <source>
        <strain evidence="2">DSM 11443</strain>
    </source>
</reference>
<accession>A0A1I2GGJ2</accession>
<dbReference type="EMBL" id="FOMW01000023">
    <property type="protein sequence ID" value="SFF15987.1"/>
    <property type="molecule type" value="Genomic_DNA"/>
</dbReference>
<evidence type="ECO:0000313" key="1">
    <source>
        <dbReference type="EMBL" id="SFF15987.1"/>
    </source>
</evidence>
<proteinExistence type="predicted"/>
<sequence length="271" mass="30827">MAQNFNLQIKGLVRFSYLSKGGFALSDKDPEAIREILYDPERLERRFALFERLALPSIRNQLDKNFTVGVLIGKSFPKEARQHLEAITANVPQVQIIALPEMVHYTAIKRAFAAMPDLPDATHTATFRLDDDDAMHRMTTRRVRQLANALLAIRGDKTAFALAFNRGFYLDVGNQEQPITEWYEKTPLGVGLALVAPKDDKVNVFRRNHRKLGEYFDCYTEVEKPMFIRSVHAGNDSGAAPTGRKGVLREKEIIRHLKRGFGMTLEDLRNV</sequence>
<keyword evidence="1" id="KW-0808">Transferase</keyword>
<dbReference type="RefSeq" id="WP_093925396.1">
    <property type="nucleotide sequence ID" value="NZ_FOMW01000023.1"/>
</dbReference>
<dbReference type="Proteomes" id="UP000198977">
    <property type="component" value="Unassembled WGS sequence"/>
</dbReference>
<keyword evidence="2" id="KW-1185">Reference proteome</keyword>
<dbReference type="OrthoDB" id="9771846at2"/>
<dbReference type="GO" id="GO:0016740">
    <property type="term" value="F:transferase activity"/>
    <property type="evidence" value="ECO:0007669"/>
    <property type="project" value="UniProtKB-KW"/>
</dbReference>
<dbReference type="STRING" id="74348.SAMN04488523_12313"/>
<dbReference type="AlphaFoldDB" id="A0A1I2GGJ2"/>